<dbReference type="InterPro" id="IPR016032">
    <property type="entry name" value="Sig_transdc_resp-reg_C-effctor"/>
</dbReference>
<keyword evidence="3 5" id="KW-0238">DNA-binding</keyword>
<keyword evidence="2" id="KW-0805">Transcription regulation</keyword>
<dbReference type="InterPro" id="IPR051677">
    <property type="entry name" value="AfsR-DnrI-RedD_regulator"/>
</dbReference>
<dbReference type="PANTHER" id="PTHR35807">
    <property type="entry name" value="TRANSCRIPTIONAL REGULATOR REDD-RELATED"/>
    <property type="match status" value="1"/>
</dbReference>
<gene>
    <name evidence="7" type="ORF">F0L68_02515</name>
</gene>
<dbReference type="Gene3D" id="1.10.10.10">
    <property type="entry name" value="Winged helix-like DNA-binding domain superfamily/Winged helix DNA-binding domain"/>
    <property type="match status" value="1"/>
</dbReference>
<dbReference type="RefSeq" id="WP_149847756.1">
    <property type="nucleotide sequence ID" value="NZ_VUOB01000003.1"/>
</dbReference>
<dbReference type="InterPro" id="IPR041664">
    <property type="entry name" value="AAA_16"/>
</dbReference>
<keyword evidence="4" id="KW-0804">Transcription</keyword>
<dbReference type="InterPro" id="IPR011990">
    <property type="entry name" value="TPR-like_helical_dom_sf"/>
</dbReference>
<dbReference type="InterPro" id="IPR001867">
    <property type="entry name" value="OmpR/PhoB-type_DNA-bd"/>
</dbReference>
<dbReference type="GO" id="GO:0003677">
    <property type="term" value="F:DNA binding"/>
    <property type="evidence" value="ECO:0007669"/>
    <property type="project" value="UniProtKB-UniRule"/>
</dbReference>
<dbReference type="Pfam" id="PF13191">
    <property type="entry name" value="AAA_16"/>
    <property type="match status" value="1"/>
</dbReference>
<evidence type="ECO:0000256" key="5">
    <source>
        <dbReference type="PROSITE-ProRule" id="PRU01091"/>
    </source>
</evidence>
<dbReference type="Proteomes" id="UP000323454">
    <property type="component" value="Unassembled WGS sequence"/>
</dbReference>
<dbReference type="Pfam" id="PF03704">
    <property type="entry name" value="BTAD"/>
    <property type="match status" value="1"/>
</dbReference>
<accession>A0A5B2XT22</accession>
<dbReference type="InterPro" id="IPR036388">
    <property type="entry name" value="WH-like_DNA-bd_sf"/>
</dbReference>
<dbReference type="Gene3D" id="1.25.40.10">
    <property type="entry name" value="Tetratricopeptide repeat domain"/>
    <property type="match status" value="2"/>
</dbReference>
<comment type="similarity">
    <text evidence="1">Belongs to the AfsR/DnrI/RedD regulatory family.</text>
</comment>
<sequence>MAGSMSWAVLGPIEVRIDDDVLDLGGAKQRAVLAALLIGAGASVSVHRLVADVWGERPPATAVGTLRAYVANLRRALEPDRPARAPGTILVSSPAGYRLCLRPNQLDAARFGALVESGRTALADGRAVDALGDLDRALGLWRGAAYAEFAGEPFAAPEAARLEEIRLAAQEERAEAELSAGRVEAAAAGLRLLVAGDPLRERRWELLALALYRGGRQAEALAALREARRVFDEEIGVAPGPRLDRLAHSILNQDPELHGAQRQRPSIVTTDGLAGRAEVTEGIAEALARAADGRGGLLLVTGEPGIGKTRVAEAATRQADALGFAVAVGRCPDDEGTPALWPWISVLRKVIETGGAPLAEQSERSGAAVLLGTGQPARADGREHAAGARSRLHAAVVEVLAEAARRRPLLVVLDDLHWADQDSLHVLRVLTTVLPELPLLVLVTCRDGADLTGPAAELVAACTGPSTSRWPLRRLTERDVELVLRQRFGADVDPRAARVIHQRCGGNPFHVVELARLLPTEDLESLADALPQGTNDLIRHRLRRLPQGAERLLATAAVLGEEFDFAVLAEAGDLDPEALLEILDTCVSWGLVVEVASVGRYRFSHALVRDTLRQSMPGLRLARLHARVAAALARRVPHAARESGELLDAVAFHWLAAAPVGHAEEAIAAATAAVERAELVHAYQHAAGLLASAVAVIDRHAVPRDPVGTRRLFELLVWLGRVCCRGAMQREAKSALHRAIGLARDLDDPTALAVAATTHSAESFGSTREYRSCDPTVVAALRDALRLLPPNDSRLRCLSMAALAVERYFDVRPDLREQSGHAAKAVDMARRLGDDDLLLRALHLHANAIRHPDTLARRQRIATELVALATGPGVGGDWVPSVLLRRALVTMEAGDMTSAQADIDACAEANRRVRLPEVEVHLRWWAALRAGLAGRAEEAESLSRQAYELHRHTVWGAGPALTAQLVSWRLDQGRYAEVAEALVAHEGSGDPITNEHLGLALALQGRLAEARRHCPPAARAPEPPHDWLWLLQMVVRAYTWALCGDVASSRWALARLLPYSGRTVTCGSGTICWGSIDHVLGELAATAGDTALATRLLRRSVRHNDELGCVRWQERSVARLAELTAEPLGA</sequence>
<name>A0A5B2XT22_9PSEU</name>
<reference evidence="7 8" key="2">
    <citation type="submission" date="2019-09" db="EMBL/GenBank/DDBJ databases">
        <authorList>
            <person name="Jin C."/>
        </authorList>
    </citation>
    <scope>NUCLEOTIDE SEQUENCE [LARGE SCALE GENOMIC DNA]</scope>
    <source>
        <strain evidence="7 8">AN110305</strain>
    </source>
</reference>
<feature type="DNA-binding region" description="OmpR/PhoB-type" evidence="5">
    <location>
        <begin position="1"/>
        <end position="101"/>
    </location>
</feature>
<protein>
    <submittedName>
        <fullName evidence="7">AAA family ATPase</fullName>
    </submittedName>
</protein>
<dbReference type="PROSITE" id="PS51755">
    <property type="entry name" value="OMPR_PHOB"/>
    <property type="match status" value="1"/>
</dbReference>
<keyword evidence="8" id="KW-1185">Reference proteome</keyword>
<dbReference type="InterPro" id="IPR027417">
    <property type="entry name" value="P-loop_NTPase"/>
</dbReference>
<dbReference type="GO" id="GO:0006355">
    <property type="term" value="P:regulation of DNA-templated transcription"/>
    <property type="evidence" value="ECO:0007669"/>
    <property type="project" value="InterPro"/>
</dbReference>
<dbReference type="GO" id="GO:0000160">
    <property type="term" value="P:phosphorelay signal transduction system"/>
    <property type="evidence" value="ECO:0007669"/>
    <property type="project" value="InterPro"/>
</dbReference>
<dbReference type="CDD" id="cd15831">
    <property type="entry name" value="BTAD"/>
    <property type="match status" value="1"/>
</dbReference>
<dbReference type="InterPro" id="IPR005158">
    <property type="entry name" value="BTAD"/>
</dbReference>
<evidence type="ECO:0000256" key="1">
    <source>
        <dbReference type="ARBA" id="ARBA00005820"/>
    </source>
</evidence>
<evidence type="ECO:0000259" key="6">
    <source>
        <dbReference type="PROSITE" id="PS51755"/>
    </source>
</evidence>
<dbReference type="SUPFAM" id="SSF46894">
    <property type="entry name" value="C-terminal effector domain of the bipartite response regulators"/>
    <property type="match status" value="1"/>
</dbReference>
<dbReference type="Pfam" id="PF00486">
    <property type="entry name" value="Trans_reg_C"/>
    <property type="match status" value="1"/>
</dbReference>
<comment type="caution">
    <text evidence="7">The sequence shown here is derived from an EMBL/GenBank/DDBJ whole genome shotgun (WGS) entry which is preliminary data.</text>
</comment>
<reference evidence="7 8" key="1">
    <citation type="submission" date="2019-09" db="EMBL/GenBank/DDBJ databases">
        <title>Goodfellowia gen. nov., a new genus of the Pseudonocardineae related to Actinoalloteichus, containing Goodfellowia coeruleoviolacea gen. nov., comb. nov. gen. nov., comb. nov.</title>
        <authorList>
            <person name="Labeda D."/>
        </authorList>
    </citation>
    <scope>NUCLEOTIDE SEQUENCE [LARGE SCALE GENOMIC DNA]</scope>
    <source>
        <strain evidence="7 8">AN110305</strain>
    </source>
</reference>
<dbReference type="SUPFAM" id="SSF48452">
    <property type="entry name" value="TPR-like"/>
    <property type="match status" value="1"/>
</dbReference>
<evidence type="ECO:0000256" key="2">
    <source>
        <dbReference type="ARBA" id="ARBA00023015"/>
    </source>
</evidence>
<evidence type="ECO:0000256" key="4">
    <source>
        <dbReference type="ARBA" id="ARBA00023163"/>
    </source>
</evidence>
<organism evidence="7 8">
    <name type="scientific">Solihabitans fulvus</name>
    <dbReference type="NCBI Taxonomy" id="1892852"/>
    <lineage>
        <taxon>Bacteria</taxon>
        <taxon>Bacillati</taxon>
        <taxon>Actinomycetota</taxon>
        <taxon>Actinomycetes</taxon>
        <taxon>Pseudonocardiales</taxon>
        <taxon>Pseudonocardiaceae</taxon>
        <taxon>Solihabitans</taxon>
    </lineage>
</organism>
<feature type="domain" description="OmpR/PhoB-type" evidence="6">
    <location>
        <begin position="1"/>
        <end position="101"/>
    </location>
</feature>
<evidence type="ECO:0000313" key="8">
    <source>
        <dbReference type="Proteomes" id="UP000323454"/>
    </source>
</evidence>
<dbReference type="SUPFAM" id="SSF52540">
    <property type="entry name" value="P-loop containing nucleoside triphosphate hydrolases"/>
    <property type="match status" value="1"/>
</dbReference>
<proteinExistence type="inferred from homology"/>
<dbReference type="SMART" id="SM00862">
    <property type="entry name" value="Trans_reg_C"/>
    <property type="match status" value="1"/>
</dbReference>
<dbReference type="OrthoDB" id="134712at2"/>
<dbReference type="SMART" id="SM01043">
    <property type="entry name" value="BTAD"/>
    <property type="match status" value="1"/>
</dbReference>
<evidence type="ECO:0000313" key="7">
    <source>
        <dbReference type="EMBL" id="KAA2266019.1"/>
    </source>
</evidence>
<dbReference type="PANTHER" id="PTHR35807:SF1">
    <property type="entry name" value="TRANSCRIPTIONAL REGULATOR REDD"/>
    <property type="match status" value="1"/>
</dbReference>
<dbReference type="EMBL" id="VUOB01000003">
    <property type="protein sequence ID" value="KAA2266019.1"/>
    <property type="molecule type" value="Genomic_DNA"/>
</dbReference>
<dbReference type="AlphaFoldDB" id="A0A5B2XT22"/>
<evidence type="ECO:0000256" key="3">
    <source>
        <dbReference type="ARBA" id="ARBA00023125"/>
    </source>
</evidence>